<name>A0ACC0EA96_9BASI</name>
<reference evidence="2" key="1">
    <citation type="journal article" date="2018" name="BMC Genomics">
        <title>Genomic insights into host adaptation between the wheat stripe rust pathogen (Puccinia striiformis f. sp. tritici) and the barley stripe rust pathogen (Puccinia striiformis f. sp. hordei).</title>
        <authorList>
            <person name="Xia C."/>
            <person name="Wang M."/>
            <person name="Yin C."/>
            <person name="Cornejo O.E."/>
            <person name="Hulbert S.H."/>
            <person name="Chen X."/>
        </authorList>
    </citation>
    <scope>NUCLEOTIDE SEQUENCE [LARGE SCALE GENOMIC DNA]</scope>
    <source>
        <strain evidence="2">93-210</strain>
    </source>
</reference>
<evidence type="ECO:0000313" key="2">
    <source>
        <dbReference type="Proteomes" id="UP001060170"/>
    </source>
</evidence>
<sequence length="386" mass="44310">MSSFNPTMATLEHNVTILIDTVFESLNRWGICIPVTKSGRHESQQAQIIRIRRLQKQKNTKNKSQEQQAHRSPSTLAKQTTINNQTIPPNRIPSAGLKELPTRFERCEIEDLIELIASMLTRLINHNDQIPFTSTSLTRFHSRSPPSISISDYLRRIYKYTNPEPICLILILNYIDRICKNLVNFTICSLTVHRFCITSVTIGSKFTCDSFYSNSRYAKVGGISLTEINLLEREFLLAIDYRLSTTNEELDKYYLSLVESHPSYKIGPATTNNQHLMMMITSNKKMDQEMAEEGGRRMEAEIKQIGGDDQGQQEEHLQVVERESKRIKGKDPFEEHQVAFDPNENYPPQTHRKLLAQNHSPYSTSHHQQHLLVAATNILPDSIVED</sequence>
<protein>
    <submittedName>
        <fullName evidence="1">Uncharacterized protein</fullName>
    </submittedName>
</protein>
<accession>A0ACC0EA96</accession>
<keyword evidence="2" id="KW-1185">Reference proteome</keyword>
<proteinExistence type="predicted"/>
<comment type="caution">
    <text evidence="1">The sequence shown here is derived from an EMBL/GenBank/DDBJ whole genome shotgun (WGS) entry which is preliminary data.</text>
</comment>
<reference evidence="1 2" key="3">
    <citation type="journal article" date="2022" name="Microbiol. Spectr.">
        <title>Folding features and dynamics of 3D genome architecture in plant fungal pathogens.</title>
        <authorList>
            <person name="Xia C."/>
        </authorList>
    </citation>
    <scope>NUCLEOTIDE SEQUENCE [LARGE SCALE GENOMIC DNA]</scope>
    <source>
        <strain evidence="1 2">93-210</strain>
    </source>
</reference>
<dbReference type="Proteomes" id="UP001060170">
    <property type="component" value="Chromosome 8"/>
</dbReference>
<organism evidence="1 2">
    <name type="scientific">Puccinia striiformis f. sp. tritici</name>
    <dbReference type="NCBI Taxonomy" id="168172"/>
    <lineage>
        <taxon>Eukaryota</taxon>
        <taxon>Fungi</taxon>
        <taxon>Dikarya</taxon>
        <taxon>Basidiomycota</taxon>
        <taxon>Pucciniomycotina</taxon>
        <taxon>Pucciniomycetes</taxon>
        <taxon>Pucciniales</taxon>
        <taxon>Pucciniaceae</taxon>
        <taxon>Puccinia</taxon>
    </lineage>
</organism>
<evidence type="ECO:0000313" key="1">
    <source>
        <dbReference type="EMBL" id="KAI7949348.1"/>
    </source>
</evidence>
<dbReference type="EMBL" id="CM045872">
    <property type="protein sequence ID" value="KAI7949348.1"/>
    <property type="molecule type" value="Genomic_DNA"/>
</dbReference>
<reference evidence="2" key="2">
    <citation type="journal article" date="2018" name="Mol. Plant Microbe Interact.">
        <title>Genome sequence resources for the wheat stripe rust pathogen (Puccinia striiformis f. sp. tritici) and the barley stripe rust pathogen (Puccinia striiformis f. sp. hordei).</title>
        <authorList>
            <person name="Xia C."/>
            <person name="Wang M."/>
            <person name="Yin C."/>
            <person name="Cornejo O.E."/>
            <person name="Hulbert S.H."/>
            <person name="Chen X."/>
        </authorList>
    </citation>
    <scope>NUCLEOTIDE SEQUENCE [LARGE SCALE GENOMIC DNA]</scope>
    <source>
        <strain evidence="2">93-210</strain>
    </source>
</reference>
<gene>
    <name evidence="1" type="ORF">MJO28_008169</name>
</gene>